<evidence type="ECO:0000256" key="1">
    <source>
        <dbReference type="ARBA" id="ARBA00022603"/>
    </source>
</evidence>
<dbReference type="Pfam" id="PF13649">
    <property type="entry name" value="Methyltransf_25"/>
    <property type="match status" value="1"/>
</dbReference>
<keyword evidence="1 4" id="KW-0489">Methyltransferase</keyword>
<dbReference type="Gene3D" id="3.40.50.150">
    <property type="entry name" value="Vaccinia Virus protein VP39"/>
    <property type="match status" value="1"/>
</dbReference>
<dbReference type="CDD" id="cd02440">
    <property type="entry name" value="AdoMet_MTases"/>
    <property type="match status" value="1"/>
</dbReference>
<evidence type="ECO:0000259" key="3">
    <source>
        <dbReference type="Pfam" id="PF13649"/>
    </source>
</evidence>
<proteinExistence type="predicted"/>
<organism evidence="4 5">
    <name type="scientific">Marinicrinis lubricantis</name>
    <dbReference type="NCBI Taxonomy" id="2086470"/>
    <lineage>
        <taxon>Bacteria</taxon>
        <taxon>Bacillati</taxon>
        <taxon>Bacillota</taxon>
        <taxon>Bacilli</taxon>
        <taxon>Bacillales</taxon>
        <taxon>Paenibacillaceae</taxon>
    </lineage>
</organism>
<evidence type="ECO:0000313" key="5">
    <source>
        <dbReference type="Proteomes" id="UP001596250"/>
    </source>
</evidence>
<dbReference type="GO" id="GO:0008168">
    <property type="term" value="F:methyltransferase activity"/>
    <property type="evidence" value="ECO:0007669"/>
    <property type="project" value="UniProtKB-KW"/>
</dbReference>
<keyword evidence="5" id="KW-1185">Reference proteome</keyword>
<sequence>MKWNTETYDQFHSFVSSYGASLISWLEPKPAEQILDLGCGTGDLTKAIADSGARVIGIDASQEMIDAAQRKHPQLKFKVADAKQFQMDNLQDAVFSNAALHWIRPPEQVVECVAAALKPGGRFVAEFGMKGNVQSITDAVIELSDQKLGIDLASSFPWYFPPIGEYIILLEKYGFHIRLAESIHRPTPLAEAEQGLAIWLDQFAGGWLSSLTPEQRSLLYTAIEQQLAPLFFKEGRWVIHYQRLRFIAYRA</sequence>
<evidence type="ECO:0000256" key="2">
    <source>
        <dbReference type="ARBA" id="ARBA00022679"/>
    </source>
</evidence>
<protein>
    <submittedName>
        <fullName evidence="4">Class I SAM-dependent methyltransferase</fullName>
    </submittedName>
</protein>
<dbReference type="InterPro" id="IPR029063">
    <property type="entry name" value="SAM-dependent_MTases_sf"/>
</dbReference>
<name>A0ABW1ITA7_9BACL</name>
<dbReference type="InterPro" id="IPR041698">
    <property type="entry name" value="Methyltransf_25"/>
</dbReference>
<dbReference type="SUPFAM" id="SSF53335">
    <property type="entry name" value="S-adenosyl-L-methionine-dependent methyltransferases"/>
    <property type="match status" value="1"/>
</dbReference>
<feature type="domain" description="Methyltransferase" evidence="3">
    <location>
        <begin position="34"/>
        <end position="121"/>
    </location>
</feature>
<comment type="caution">
    <text evidence="4">The sequence shown here is derived from an EMBL/GenBank/DDBJ whole genome shotgun (WGS) entry which is preliminary data.</text>
</comment>
<accession>A0ABW1ITA7</accession>
<dbReference type="EMBL" id="JBHSQV010000174">
    <property type="protein sequence ID" value="MFC5988019.1"/>
    <property type="molecule type" value="Genomic_DNA"/>
</dbReference>
<keyword evidence="2" id="KW-0808">Transferase</keyword>
<dbReference type="PANTHER" id="PTHR43861:SF1">
    <property type="entry name" value="TRANS-ACONITATE 2-METHYLTRANSFERASE"/>
    <property type="match status" value="1"/>
</dbReference>
<dbReference type="PANTHER" id="PTHR43861">
    <property type="entry name" value="TRANS-ACONITATE 2-METHYLTRANSFERASE-RELATED"/>
    <property type="match status" value="1"/>
</dbReference>
<gene>
    <name evidence="4" type="ORF">ACFPXP_16570</name>
</gene>
<evidence type="ECO:0000313" key="4">
    <source>
        <dbReference type="EMBL" id="MFC5988019.1"/>
    </source>
</evidence>
<dbReference type="RefSeq" id="WP_379895457.1">
    <property type="nucleotide sequence ID" value="NZ_CBCSCT010000025.1"/>
</dbReference>
<reference evidence="5" key="1">
    <citation type="journal article" date="2019" name="Int. J. Syst. Evol. Microbiol.">
        <title>The Global Catalogue of Microorganisms (GCM) 10K type strain sequencing project: providing services to taxonomists for standard genome sequencing and annotation.</title>
        <authorList>
            <consortium name="The Broad Institute Genomics Platform"/>
            <consortium name="The Broad Institute Genome Sequencing Center for Infectious Disease"/>
            <person name="Wu L."/>
            <person name="Ma J."/>
        </authorList>
    </citation>
    <scope>NUCLEOTIDE SEQUENCE [LARGE SCALE GENOMIC DNA]</scope>
    <source>
        <strain evidence="5">CCM 8749</strain>
    </source>
</reference>
<dbReference type="Proteomes" id="UP001596250">
    <property type="component" value="Unassembled WGS sequence"/>
</dbReference>
<dbReference type="GO" id="GO:0032259">
    <property type="term" value="P:methylation"/>
    <property type="evidence" value="ECO:0007669"/>
    <property type="project" value="UniProtKB-KW"/>
</dbReference>